<reference evidence="2 3" key="3">
    <citation type="journal article" date="2015" name="Genome Announc.">
        <title>Draft Genome Sequence of the Archiascomycetous Yeast Saitoella complicata.</title>
        <authorList>
            <person name="Yamauchi K."/>
            <person name="Kondo S."/>
            <person name="Hamamoto M."/>
            <person name="Takahashi Y."/>
            <person name="Ogura Y."/>
            <person name="Hayashi T."/>
            <person name="Nishida H."/>
        </authorList>
    </citation>
    <scope>NUCLEOTIDE SEQUENCE [LARGE SCALE GENOMIC DNA]</scope>
    <source>
        <strain evidence="2 3">NRRL Y-17804</strain>
    </source>
</reference>
<feature type="region of interest" description="Disordered" evidence="1">
    <location>
        <begin position="16"/>
        <end position="35"/>
    </location>
</feature>
<feature type="region of interest" description="Disordered" evidence="1">
    <location>
        <begin position="41"/>
        <end position="88"/>
    </location>
</feature>
<name>A0A0E9N986_SAICN</name>
<dbReference type="EMBL" id="BACD03000004">
    <property type="protein sequence ID" value="GAO46442.1"/>
    <property type="molecule type" value="Genomic_DNA"/>
</dbReference>
<accession>A0A0E9N986</accession>
<sequence>MTLAPVVVAPLACTDAPIASDPSSKGEMPVHTDFPTGFRTSFSSLTPSLQPPNSRTIHTSNYPPHCISSSAPPPHYAPLITPTATHRC</sequence>
<gene>
    <name evidence="2" type="ORF">G7K_0673-t1</name>
</gene>
<dbReference type="Proteomes" id="UP000033140">
    <property type="component" value="Unassembled WGS sequence"/>
</dbReference>
<protein>
    <submittedName>
        <fullName evidence="2">Uncharacterized protein</fullName>
    </submittedName>
</protein>
<dbReference type="AlphaFoldDB" id="A0A0E9N986"/>
<evidence type="ECO:0000313" key="3">
    <source>
        <dbReference type="Proteomes" id="UP000033140"/>
    </source>
</evidence>
<evidence type="ECO:0000256" key="1">
    <source>
        <dbReference type="SAM" id="MobiDB-lite"/>
    </source>
</evidence>
<organism evidence="2 3">
    <name type="scientific">Saitoella complicata (strain BCRC 22490 / CBS 7301 / JCM 7358 / NBRC 10748 / NRRL Y-17804)</name>
    <dbReference type="NCBI Taxonomy" id="698492"/>
    <lineage>
        <taxon>Eukaryota</taxon>
        <taxon>Fungi</taxon>
        <taxon>Dikarya</taxon>
        <taxon>Ascomycota</taxon>
        <taxon>Taphrinomycotina</taxon>
        <taxon>Taphrinomycotina incertae sedis</taxon>
        <taxon>Saitoella</taxon>
    </lineage>
</organism>
<evidence type="ECO:0000313" key="2">
    <source>
        <dbReference type="EMBL" id="GAO46442.1"/>
    </source>
</evidence>
<keyword evidence="3" id="KW-1185">Reference proteome</keyword>
<comment type="caution">
    <text evidence="2">The sequence shown here is derived from an EMBL/GenBank/DDBJ whole genome shotgun (WGS) entry which is preliminary data.</text>
</comment>
<reference evidence="2 3" key="1">
    <citation type="journal article" date="2011" name="J. Gen. Appl. Microbiol.">
        <title>Draft genome sequencing of the enigmatic yeast Saitoella complicata.</title>
        <authorList>
            <person name="Nishida H."/>
            <person name="Hamamoto M."/>
            <person name="Sugiyama J."/>
        </authorList>
    </citation>
    <scope>NUCLEOTIDE SEQUENCE [LARGE SCALE GENOMIC DNA]</scope>
    <source>
        <strain evidence="2 3">NRRL Y-17804</strain>
    </source>
</reference>
<reference evidence="2 3" key="2">
    <citation type="journal article" date="2014" name="J. Gen. Appl. Microbiol.">
        <title>The early diverging ascomycetous budding yeast Saitoella complicata has three histone deacetylases belonging to the Clr6, Hos2, and Rpd3 lineages.</title>
        <authorList>
            <person name="Nishida H."/>
            <person name="Matsumoto T."/>
            <person name="Kondo S."/>
            <person name="Hamamoto M."/>
            <person name="Yoshikawa H."/>
        </authorList>
    </citation>
    <scope>NUCLEOTIDE SEQUENCE [LARGE SCALE GENOMIC DNA]</scope>
    <source>
        <strain evidence="2 3">NRRL Y-17804</strain>
    </source>
</reference>
<proteinExistence type="predicted"/>
<feature type="compositionally biased region" description="Polar residues" evidence="1">
    <location>
        <begin position="41"/>
        <end position="70"/>
    </location>
</feature>